<evidence type="ECO:0000256" key="1">
    <source>
        <dbReference type="SAM" id="SignalP"/>
    </source>
</evidence>
<protein>
    <submittedName>
        <fullName evidence="2">Uncharacterized protein</fullName>
    </submittedName>
</protein>
<dbReference type="PANTHER" id="PTHR38564:SF1">
    <property type="match status" value="1"/>
</dbReference>
<feature type="signal peptide" evidence="1">
    <location>
        <begin position="1"/>
        <end position="15"/>
    </location>
</feature>
<accession>A0A812USH5</accession>
<dbReference type="AlphaFoldDB" id="A0A812USH5"/>
<feature type="chain" id="PRO_5032669171" evidence="1">
    <location>
        <begin position="16"/>
        <end position="370"/>
    </location>
</feature>
<reference evidence="2" key="1">
    <citation type="submission" date="2021-02" db="EMBL/GenBank/DDBJ databases">
        <authorList>
            <person name="Dougan E. K."/>
            <person name="Rhodes N."/>
            <person name="Thang M."/>
            <person name="Chan C."/>
        </authorList>
    </citation>
    <scope>NUCLEOTIDE SEQUENCE</scope>
</reference>
<evidence type="ECO:0000313" key="2">
    <source>
        <dbReference type="EMBL" id="CAE7580689.1"/>
    </source>
</evidence>
<organism evidence="2 3">
    <name type="scientific">Symbiodinium natans</name>
    <dbReference type="NCBI Taxonomy" id="878477"/>
    <lineage>
        <taxon>Eukaryota</taxon>
        <taxon>Sar</taxon>
        <taxon>Alveolata</taxon>
        <taxon>Dinophyceae</taxon>
        <taxon>Suessiales</taxon>
        <taxon>Symbiodiniaceae</taxon>
        <taxon>Symbiodinium</taxon>
    </lineage>
</organism>
<comment type="caution">
    <text evidence="2">The sequence shown here is derived from an EMBL/GenBank/DDBJ whole genome shotgun (WGS) entry which is preliminary data.</text>
</comment>
<dbReference type="Proteomes" id="UP000604046">
    <property type="component" value="Unassembled WGS sequence"/>
</dbReference>
<name>A0A812USH5_9DINO</name>
<evidence type="ECO:0000313" key="3">
    <source>
        <dbReference type="Proteomes" id="UP000604046"/>
    </source>
</evidence>
<proteinExistence type="predicted"/>
<keyword evidence="3" id="KW-1185">Reference proteome</keyword>
<sequence>MRVLGFLAGVASATAVSPSVCGSHPETVPDCDKPDLGSCGNACCVAELSLSTAPLQAYTDTKSALMSLLSDGFSYVTGGDPNPGDDLRPYNVTKPKNFKFIFQGRHDAPKYKGPNADILDFAIYESGAGSVLRMFSLSRIHGALGDHGQNYKTLAFLAQKLESNSKPTPVHGCGLPAAATVQRASLFLQQRSVLDLSTPPSSSVCGASPTKVPDCDKPDFGSCGNACCLAELSLSTAPLQAYTDTKNLLMTLQSDGFSYITGGDPNPGDDLRPYNITKPKGFKFIFQGRHDAPKYKGPNADILDFAIYESGSGSVLRMFSLSRIHGALGDAGQNYKTLTFLAKKLDGSEKPTPLYGCGLAIDSEIQEYVQ</sequence>
<keyword evidence="1" id="KW-0732">Signal</keyword>
<dbReference type="OrthoDB" id="418007at2759"/>
<gene>
    <name evidence="2" type="ORF">SNAT2548_LOCUS33131</name>
</gene>
<dbReference type="PANTHER" id="PTHR38564">
    <property type="entry name" value="SI:CH73-250A16.5-RELATED"/>
    <property type="match status" value="1"/>
</dbReference>
<dbReference type="EMBL" id="CAJNDS010002742">
    <property type="protein sequence ID" value="CAE7580689.1"/>
    <property type="molecule type" value="Genomic_DNA"/>
</dbReference>